<organism evidence="1">
    <name type="scientific">viral metagenome</name>
    <dbReference type="NCBI Taxonomy" id="1070528"/>
    <lineage>
        <taxon>unclassified sequences</taxon>
        <taxon>metagenomes</taxon>
        <taxon>organismal metagenomes</taxon>
    </lineage>
</organism>
<proteinExistence type="predicted"/>
<protein>
    <submittedName>
        <fullName evidence="1">Uncharacterized protein</fullName>
    </submittedName>
</protein>
<sequence length="151" mass="17668">MSSTNSSDHVSFSVAKTRLLEFYEKFVPTKRSYCINPNCIEETEGAVLYIWENRSLAYEHNERQKALNITTMRVNGKPHWVQSHYCCECFKKHVLVGNNKNASQHYGGYCDGVQEVEVYFHNEPWPSTWHNRETGEDHVLTELQEYMLATE</sequence>
<evidence type="ECO:0000313" key="1">
    <source>
        <dbReference type="EMBL" id="QHT11632.1"/>
    </source>
</evidence>
<dbReference type="EMBL" id="MN739535">
    <property type="protein sequence ID" value="QHT11632.1"/>
    <property type="molecule type" value="Genomic_DNA"/>
</dbReference>
<accession>A0A6C0D5K0</accession>
<name>A0A6C0D5K0_9ZZZZ</name>
<reference evidence="1" key="1">
    <citation type="journal article" date="2020" name="Nature">
        <title>Giant virus diversity and host interactions through global metagenomics.</title>
        <authorList>
            <person name="Schulz F."/>
            <person name="Roux S."/>
            <person name="Paez-Espino D."/>
            <person name="Jungbluth S."/>
            <person name="Walsh D.A."/>
            <person name="Denef V.J."/>
            <person name="McMahon K.D."/>
            <person name="Konstantinidis K.T."/>
            <person name="Eloe-Fadrosh E.A."/>
            <person name="Kyrpides N.C."/>
            <person name="Woyke T."/>
        </authorList>
    </citation>
    <scope>NUCLEOTIDE SEQUENCE</scope>
    <source>
        <strain evidence="1">GVMAG-M-3300023174-116</strain>
    </source>
</reference>
<dbReference type="AlphaFoldDB" id="A0A6C0D5K0"/>